<dbReference type="AlphaFoldDB" id="A0A5P8M2G3"/>
<dbReference type="Pfam" id="PF11797">
    <property type="entry name" value="WxLIP_HBD"/>
    <property type="match status" value="1"/>
</dbReference>
<evidence type="ECO:0000259" key="2">
    <source>
        <dbReference type="Pfam" id="PF06030"/>
    </source>
</evidence>
<sequence length="357" mass="38524">MGGCDTVNILSKGIHQLGPGRTGQMKRKQCIITGVWIIILAAFMLLPRSAQAADISLSQVLYADSQREVVGPVLVRPGTQRKMIVRVTNGDQDTHINIGVDAALTNDFGQLDDQHTVKRTPLDNALSWPKIVSGLPKEKVPMAAGETKDFPFTVAIPAAEQPASTLIVGSISVGVANINTLIGGGGTTFSTNIQVRTSAAPLPQAHVDFTQAAAGEYNGRDGITVDVANHVGNIFSAQSITGDIRAVDQTVQPRSRTLKQIQMAPHSNFTFFIPHADLRMGKYVVTMAARQKNKTVKQQTFAVTVDRRLATAASKAELQTQVLIQRWLMGIAVGGVVVIALIFAVRHIRRRRREAAQ</sequence>
<evidence type="ECO:0000256" key="1">
    <source>
        <dbReference type="SAM" id="Phobius"/>
    </source>
</evidence>
<keyword evidence="1" id="KW-0472">Membrane</keyword>
<protein>
    <submittedName>
        <fullName evidence="4">DUF3324 domain-containing protein</fullName>
    </submittedName>
</protein>
<feature type="domain" description="WxL Interacting Protein peptidoglycan binding" evidence="2">
    <location>
        <begin position="75"/>
        <end position="173"/>
    </location>
</feature>
<dbReference type="KEGG" id="lhb:D1010_04065"/>
<dbReference type="Pfam" id="PF06030">
    <property type="entry name" value="WxLIP_PGBD"/>
    <property type="match status" value="1"/>
</dbReference>
<accession>A0A5P8M2G3</accession>
<keyword evidence="1" id="KW-1133">Transmembrane helix</keyword>
<proteinExistence type="predicted"/>
<name>A0A5P8M2G3_9LACO</name>
<reference evidence="4 5" key="1">
    <citation type="submission" date="2019-10" db="EMBL/GenBank/DDBJ databases">
        <title>The completed genome of Lactobacillus harbinensis M1.</title>
        <authorList>
            <person name="Zheng Y."/>
        </authorList>
    </citation>
    <scope>NUCLEOTIDE SEQUENCE [LARGE SCALE GENOMIC DNA]</scope>
    <source>
        <strain evidence="4 5">M1</strain>
    </source>
</reference>
<keyword evidence="1" id="KW-0812">Transmembrane</keyword>
<evidence type="ECO:0000313" key="4">
    <source>
        <dbReference type="EMBL" id="QFR22676.1"/>
    </source>
</evidence>
<feature type="transmembrane region" description="Helical" evidence="1">
    <location>
        <begin position="327"/>
        <end position="345"/>
    </location>
</feature>
<dbReference type="Proteomes" id="UP000326779">
    <property type="component" value="Chromosome"/>
</dbReference>
<feature type="domain" description="WxL Interacting Protein host binding" evidence="3">
    <location>
        <begin position="191"/>
        <end position="304"/>
    </location>
</feature>
<gene>
    <name evidence="4" type="ORF">D1010_04065</name>
</gene>
<evidence type="ECO:0000313" key="5">
    <source>
        <dbReference type="Proteomes" id="UP000326779"/>
    </source>
</evidence>
<evidence type="ECO:0000259" key="3">
    <source>
        <dbReference type="Pfam" id="PF11797"/>
    </source>
</evidence>
<feature type="transmembrane region" description="Helical" evidence="1">
    <location>
        <begin position="30"/>
        <end position="47"/>
    </location>
</feature>
<dbReference type="InterPro" id="IPR021759">
    <property type="entry name" value="WxLIP_HBD"/>
</dbReference>
<organism evidence="4 5">
    <name type="scientific">Schleiferilactobacillus harbinensis</name>
    <dbReference type="NCBI Taxonomy" id="304207"/>
    <lineage>
        <taxon>Bacteria</taxon>
        <taxon>Bacillati</taxon>
        <taxon>Bacillota</taxon>
        <taxon>Bacilli</taxon>
        <taxon>Lactobacillales</taxon>
        <taxon>Lactobacillaceae</taxon>
        <taxon>Schleiferilactobacillus</taxon>
    </lineage>
</organism>
<dbReference type="EMBL" id="CP045143">
    <property type="protein sequence ID" value="QFR22676.1"/>
    <property type="molecule type" value="Genomic_DNA"/>
</dbReference>
<dbReference type="InterPro" id="IPR010317">
    <property type="entry name" value="WxLIP_PGBD"/>
</dbReference>